<reference evidence="1" key="1">
    <citation type="submission" date="2021-04" db="EMBL/GenBank/DDBJ databases">
        <title>Biosynthetic gene clusters of Dactylosporangioum roseum.</title>
        <authorList>
            <person name="Hartkoorn R.C."/>
            <person name="Beaudoing E."/>
            <person name="Hot D."/>
            <person name="Moureu S."/>
        </authorList>
    </citation>
    <scope>NUCLEOTIDE SEQUENCE</scope>
    <source>
        <strain evidence="1">NRRL B-16295</strain>
    </source>
</reference>
<organism evidence="1 2">
    <name type="scientific">Dactylosporangium roseum</name>
    <dbReference type="NCBI Taxonomy" id="47989"/>
    <lineage>
        <taxon>Bacteria</taxon>
        <taxon>Bacillati</taxon>
        <taxon>Actinomycetota</taxon>
        <taxon>Actinomycetes</taxon>
        <taxon>Micromonosporales</taxon>
        <taxon>Micromonosporaceae</taxon>
        <taxon>Dactylosporangium</taxon>
    </lineage>
</organism>
<accession>A0ABY5ZG36</accession>
<proteinExistence type="predicted"/>
<protein>
    <submittedName>
        <fullName evidence="1">Uncharacterized protein</fullName>
    </submittedName>
</protein>
<sequence>MAGWVGLPAVVAGWADDLPAVVAGRVKVVVLGGVADPLPAAVTRRVWLPAVAMGRAD</sequence>
<evidence type="ECO:0000313" key="2">
    <source>
        <dbReference type="Proteomes" id="UP001058271"/>
    </source>
</evidence>
<dbReference type="Proteomes" id="UP001058271">
    <property type="component" value="Chromosome"/>
</dbReference>
<dbReference type="EMBL" id="CP073721">
    <property type="protein sequence ID" value="UWZ39930.1"/>
    <property type="molecule type" value="Genomic_DNA"/>
</dbReference>
<name>A0ABY5ZG36_9ACTN</name>
<keyword evidence="2" id="KW-1185">Reference proteome</keyword>
<evidence type="ECO:0000313" key="1">
    <source>
        <dbReference type="EMBL" id="UWZ39930.1"/>
    </source>
</evidence>
<gene>
    <name evidence="1" type="ORF">Drose_18015</name>
</gene>
<dbReference type="RefSeq" id="WP_260729367.1">
    <property type="nucleotide sequence ID" value="NZ_BAAABS010000039.1"/>
</dbReference>